<dbReference type="EMBL" id="CP059154">
    <property type="protein sequence ID" value="QLK27653.1"/>
    <property type="molecule type" value="Genomic_DNA"/>
</dbReference>
<gene>
    <name evidence="2" type="ORF">HYG81_08625</name>
</gene>
<feature type="transmembrane region" description="Helical" evidence="1">
    <location>
        <begin position="40"/>
        <end position="64"/>
    </location>
</feature>
<protein>
    <submittedName>
        <fullName evidence="2">Uncharacterized protein</fullName>
    </submittedName>
</protein>
<accession>A0A7D6CTK3</accession>
<evidence type="ECO:0000256" key="1">
    <source>
        <dbReference type="SAM" id="Phobius"/>
    </source>
</evidence>
<reference evidence="2 3" key="1">
    <citation type="submission" date="2020-07" db="EMBL/GenBank/DDBJ databases">
        <title>Natrinema (YPL30) sp. nov. and Haloterrigena xxxxxx (YPL8) sp. nov., isolated from a salt mine.</title>
        <authorList>
            <person name="Cui H."/>
        </authorList>
    </citation>
    <scope>NUCLEOTIDE SEQUENCE [LARGE SCALE GENOMIC DNA]</scope>
    <source>
        <strain evidence="2 3">YPL13</strain>
    </source>
</reference>
<keyword evidence="1" id="KW-1133">Transmembrane helix</keyword>
<dbReference type="Proteomes" id="UP000510869">
    <property type="component" value="Chromosome"/>
</dbReference>
<evidence type="ECO:0000313" key="2">
    <source>
        <dbReference type="EMBL" id="QLK27653.1"/>
    </source>
</evidence>
<dbReference type="RefSeq" id="WP_180842814.1">
    <property type="nucleotide sequence ID" value="NZ_CP059154.1"/>
</dbReference>
<proteinExistence type="predicted"/>
<dbReference type="KEGG" id="nay:HYG81_08625"/>
<dbReference type="AlphaFoldDB" id="A0A7D6CTK3"/>
<sequence>MVDSRSRGRDPSRLLLAVLVVIVPLGLLAARTFEFPGDRVTIGAVVVGVLLFIGALALPALLLARWQSDRESR</sequence>
<organism evidence="2 3">
    <name type="scientific">Natrinema zhouii</name>
    <dbReference type="NCBI Taxonomy" id="1710539"/>
    <lineage>
        <taxon>Archaea</taxon>
        <taxon>Methanobacteriati</taxon>
        <taxon>Methanobacteriota</taxon>
        <taxon>Stenosarchaea group</taxon>
        <taxon>Halobacteria</taxon>
        <taxon>Halobacteriales</taxon>
        <taxon>Natrialbaceae</taxon>
        <taxon>Natrinema</taxon>
    </lineage>
</organism>
<keyword evidence="1" id="KW-0812">Transmembrane</keyword>
<keyword evidence="1" id="KW-0472">Membrane</keyword>
<name>A0A7D6CTK3_9EURY</name>
<dbReference type="GeneID" id="56143264"/>
<evidence type="ECO:0000313" key="3">
    <source>
        <dbReference type="Proteomes" id="UP000510869"/>
    </source>
</evidence>
<keyword evidence="3" id="KW-1185">Reference proteome</keyword>